<gene>
    <name evidence="2" type="ORF">GALMADRAFT_142296</name>
</gene>
<organism evidence="2 3">
    <name type="scientific">Galerina marginata (strain CBS 339.88)</name>
    <dbReference type="NCBI Taxonomy" id="685588"/>
    <lineage>
        <taxon>Eukaryota</taxon>
        <taxon>Fungi</taxon>
        <taxon>Dikarya</taxon>
        <taxon>Basidiomycota</taxon>
        <taxon>Agaricomycotina</taxon>
        <taxon>Agaricomycetes</taxon>
        <taxon>Agaricomycetidae</taxon>
        <taxon>Agaricales</taxon>
        <taxon>Agaricineae</taxon>
        <taxon>Strophariaceae</taxon>
        <taxon>Galerina</taxon>
    </lineage>
</organism>
<keyword evidence="1" id="KW-0812">Transmembrane</keyword>
<feature type="transmembrane region" description="Helical" evidence="1">
    <location>
        <begin position="219"/>
        <end position="237"/>
    </location>
</feature>
<reference evidence="3" key="1">
    <citation type="journal article" date="2014" name="Proc. Natl. Acad. Sci. U.S.A.">
        <title>Extensive sampling of basidiomycete genomes demonstrates inadequacy of the white-rot/brown-rot paradigm for wood decay fungi.</title>
        <authorList>
            <person name="Riley R."/>
            <person name="Salamov A.A."/>
            <person name="Brown D.W."/>
            <person name="Nagy L.G."/>
            <person name="Floudas D."/>
            <person name="Held B.W."/>
            <person name="Levasseur A."/>
            <person name="Lombard V."/>
            <person name="Morin E."/>
            <person name="Otillar R."/>
            <person name="Lindquist E.A."/>
            <person name="Sun H."/>
            <person name="LaButti K.M."/>
            <person name="Schmutz J."/>
            <person name="Jabbour D."/>
            <person name="Luo H."/>
            <person name="Baker S.E."/>
            <person name="Pisabarro A.G."/>
            <person name="Walton J.D."/>
            <person name="Blanchette R.A."/>
            <person name="Henrissat B."/>
            <person name="Martin F."/>
            <person name="Cullen D."/>
            <person name="Hibbett D.S."/>
            <person name="Grigoriev I.V."/>
        </authorList>
    </citation>
    <scope>NUCLEOTIDE SEQUENCE [LARGE SCALE GENOMIC DNA]</scope>
    <source>
        <strain evidence="3">CBS 339.88</strain>
    </source>
</reference>
<keyword evidence="1" id="KW-0472">Membrane</keyword>
<dbReference type="HOGENOM" id="CLU_060549_0_0_1"/>
<protein>
    <recommendedName>
        <fullName evidence="4">Transmembrane protein</fullName>
    </recommendedName>
</protein>
<feature type="transmembrane region" description="Helical" evidence="1">
    <location>
        <begin position="53"/>
        <end position="73"/>
    </location>
</feature>
<keyword evidence="1" id="KW-1133">Transmembrane helix</keyword>
<evidence type="ECO:0000313" key="3">
    <source>
        <dbReference type="Proteomes" id="UP000027222"/>
    </source>
</evidence>
<keyword evidence="3" id="KW-1185">Reference proteome</keyword>
<accession>A0A067T2A1</accession>
<proteinExistence type="predicted"/>
<feature type="transmembrane region" description="Helical" evidence="1">
    <location>
        <begin position="16"/>
        <end position="33"/>
    </location>
</feature>
<feature type="transmembrane region" description="Helical" evidence="1">
    <location>
        <begin position="85"/>
        <end position="104"/>
    </location>
</feature>
<feature type="transmembrane region" description="Helical" evidence="1">
    <location>
        <begin position="243"/>
        <end position="261"/>
    </location>
</feature>
<dbReference type="AlphaFoldDB" id="A0A067T2A1"/>
<feature type="transmembrane region" description="Helical" evidence="1">
    <location>
        <begin position="157"/>
        <end position="181"/>
    </location>
</feature>
<dbReference type="Proteomes" id="UP000027222">
    <property type="component" value="Unassembled WGS sequence"/>
</dbReference>
<sequence>MTSGTSSVSDTLRQGFPAHFHVGFLAIMIWDALHNIRDDYQLLFSHEVKVNTVVYFISRMTTLIYALGKTIFLTLPLYDCSSLESALSGIYVIVITSTLLLALLRIRSIFRTNALIFILLGISLAMVIGVSMTFVAGVDGGQDLLVSHCSDYIEGQYVGAGLVLIFVHHAFLLAATTIFVWKNDMAKDGGIAHWLEHLRRLSHGSAPSPSSRYLRQDQYCFLMTMVVSTINMIWFFASSSDDASLRITMVVAYCVISNIMICRVYRNTTLRPAPDEIATAVSSKFSMSGMSSPHHFAVGRHDNFHDVRYVAPSPDGSSSSGFNSELQLKANALEIEVSKVVEHKHDTLVGAEQASADQDSVFHVKMV</sequence>
<evidence type="ECO:0008006" key="4">
    <source>
        <dbReference type="Google" id="ProtNLM"/>
    </source>
</evidence>
<name>A0A067T2A1_GALM3</name>
<dbReference type="OrthoDB" id="3038990at2759"/>
<evidence type="ECO:0000313" key="2">
    <source>
        <dbReference type="EMBL" id="KDR73153.1"/>
    </source>
</evidence>
<dbReference type="STRING" id="685588.A0A067T2A1"/>
<evidence type="ECO:0000256" key="1">
    <source>
        <dbReference type="SAM" id="Phobius"/>
    </source>
</evidence>
<feature type="transmembrane region" description="Helical" evidence="1">
    <location>
        <begin position="116"/>
        <end position="137"/>
    </location>
</feature>
<dbReference type="EMBL" id="KL142386">
    <property type="protein sequence ID" value="KDR73153.1"/>
    <property type="molecule type" value="Genomic_DNA"/>
</dbReference>